<accession>A0AB38YCM3</accession>
<gene>
    <name evidence="1" type="ORF">NFC81_08520</name>
</gene>
<proteinExistence type="predicted"/>
<protein>
    <submittedName>
        <fullName evidence="1">Uncharacterized protein</fullName>
    </submittedName>
</protein>
<dbReference type="RefSeq" id="WP_304994058.1">
    <property type="nucleotide sequence ID" value="NZ_CP101717.1"/>
</dbReference>
<dbReference type="AlphaFoldDB" id="A0AB38YCM3"/>
<organism evidence="1">
    <name type="scientific">Salinispirillum sp. LH 10-3-1</name>
    <dbReference type="NCBI Taxonomy" id="2952525"/>
    <lineage>
        <taxon>Bacteria</taxon>
        <taxon>Pseudomonadati</taxon>
        <taxon>Pseudomonadota</taxon>
        <taxon>Gammaproteobacteria</taxon>
        <taxon>Oceanospirillales</taxon>
        <taxon>Saccharospirillaceae</taxon>
        <taxon>Salinispirillum</taxon>
    </lineage>
</organism>
<dbReference type="EMBL" id="CP101717">
    <property type="protein sequence ID" value="WLD56774.1"/>
    <property type="molecule type" value="Genomic_DNA"/>
</dbReference>
<reference evidence="1" key="1">
    <citation type="submission" date="2022-07" db="EMBL/GenBank/DDBJ databases">
        <title>Complete genome sequence of Salinispirillum sp. LH10-3-1 capable of multiple carbohydrate inversion isolated from a soda lake.</title>
        <authorList>
            <person name="Liu J."/>
            <person name="Zhai Y."/>
            <person name="Zhang H."/>
            <person name="Yang H."/>
            <person name="Qu J."/>
            <person name="Li J."/>
        </authorList>
    </citation>
    <scope>NUCLEOTIDE SEQUENCE</scope>
    <source>
        <strain evidence="1">LH 10-3-1</strain>
    </source>
</reference>
<name>A0AB38YCM3_9GAMM</name>
<evidence type="ECO:0000313" key="1">
    <source>
        <dbReference type="EMBL" id="WLD56774.1"/>
    </source>
</evidence>
<sequence length="109" mass="13317">MPWKQVTIERPYTEDALYELLREGAKGSASRYTHFDIVEWAGRYAQEISKLHPIPENLFRYWQVTDDMQVRWELHIASHYSINDMKRFSHVDILLPRQFFQQWLKLIEY</sequence>